<proteinExistence type="predicted"/>
<gene>
    <name evidence="2" type="ORF">PBRASI_LOCUS8866</name>
</gene>
<accession>A0A9N9GSV2</accession>
<dbReference type="OrthoDB" id="2440873at2759"/>
<dbReference type="AlphaFoldDB" id="A0A9N9GSV2"/>
<dbReference type="PROSITE" id="PS50222">
    <property type="entry name" value="EF_HAND_2"/>
    <property type="match status" value="1"/>
</dbReference>
<comment type="caution">
    <text evidence="2">The sequence shown here is derived from an EMBL/GenBank/DDBJ whole genome shotgun (WGS) entry which is preliminary data.</text>
</comment>
<dbReference type="InterPro" id="IPR027417">
    <property type="entry name" value="P-loop_NTPase"/>
</dbReference>
<dbReference type="Gene3D" id="3.40.50.300">
    <property type="entry name" value="P-loop containing nucleotide triphosphate hydrolases"/>
    <property type="match status" value="1"/>
</dbReference>
<dbReference type="GO" id="GO:0005509">
    <property type="term" value="F:calcium ion binding"/>
    <property type="evidence" value="ECO:0007669"/>
    <property type="project" value="InterPro"/>
</dbReference>
<evidence type="ECO:0000259" key="1">
    <source>
        <dbReference type="PROSITE" id="PS50222"/>
    </source>
</evidence>
<sequence length="225" mass="26020">MNENYEMKLIKIGDNDPNELLDGKGTPSTQECMDYEFVMGDNTLIRLIDTPGIGDTRGPDKDKEKSAKDNIVFCFTNSRTTFYRPGETLVPLRKRLDELRKKSGIEIKTNRDTLYCFDNEAFRFLAAIRGGIKFKDRDERSFAESWEKSTEDSFKKIKKSADCFHYDNEIIKGLEETKSEYLMKIKNIKKAFNDIDSNSSEQLISPEDIEKFAQQLYTLELNGEP</sequence>
<dbReference type="EMBL" id="CAJVPI010001710">
    <property type="protein sequence ID" value="CAG8623901.1"/>
    <property type="molecule type" value="Genomic_DNA"/>
</dbReference>
<keyword evidence="3" id="KW-1185">Reference proteome</keyword>
<dbReference type="Proteomes" id="UP000789739">
    <property type="component" value="Unassembled WGS sequence"/>
</dbReference>
<organism evidence="2 3">
    <name type="scientific">Paraglomus brasilianum</name>
    <dbReference type="NCBI Taxonomy" id="144538"/>
    <lineage>
        <taxon>Eukaryota</taxon>
        <taxon>Fungi</taxon>
        <taxon>Fungi incertae sedis</taxon>
        <taxon>Mucoromycota</taxon>
        <taxon>Glomeromycotina</taxon>
        <taxon>Glomeromycetes</taxon>
        <taxon>Paraglomerales</taxon>
        <taxon>Paraglomeraceae</taxon>
        <taxon>Paraglomus</taxon>
    </lineage>
</organism>
<evidence type="ECO:0000313" key="3">
    <source>
        <dbReference type="Proteomes" id="UP000789739"/>
    </source>
</evidence>
<reference evidence="2" key="1">
    <citation type="submission" date="2021-06" db="EMBL/GenBank/DDBJ databases">
        <authorList>
            <person name="Kallberg Y."/>
            <person name="Tangrot J."/>
            <person name="Rosling A."/>
        </authorList>
    </citation>
    <scope>NUCLEOTIDE SEQUENCE</scope>
    <source>
        <strain evidence="2">BR232B</strain>
    </source>
</reference>
<protein>
    <submittedName>
        <fullName evidence="2">2775_t:CDS:1</fullName>
    </submittedName>
</protein>
<dbReference type="PANTHER" id="PTHR32046">
    <property type="entry name" value="G DOMAIN-CONTAINING PROTEIN"/>
    <property type="match status" value="1"/>
</dbReference>
<dbReference type="PANTHER" id="PTHR32046:SF11">
    <property type="entry name" value="IMMUNE-ASSOCIATED NUCLEOTIDE-BINDING PROTEIN 10-LIKE"/>
    <property type="match status" value="1"/>
</dbReference>
<name>A0A9N9GSV2_9GLOM</name>
<dbReference type="InterPro" id="IPR002048">
    <property type="entry name" value="EF_hand_dom"/>
</dbReference>
<feature type="domain" description="EF-hand" evidence="1">
    <location>
        <begin position="183"/>
        <end position="219"/>
    </location>
</feature>
<evidence type="ECO:0000313" key="2">
    <source>
        <dbReference type="EMBL" id="CAG8623901.1"/>
    </source>
</evidence>